<name>A0A0A3XYU1_BRAJP</name>
<evidence type="ECO:0000313" key="1">
    <source>
        <dbReference type="EMBL" id="KGT79535.1"/>
    </source>
</evidence>
<dbReference type="RefSeq" id="WP_041955264.1">
    <property type="nucleotide sequence ID" value="NZ_JRPN01000010.1"/>
</dbReference>
<evidence type="ECO:0000313" key="2">
    <source>
        <dbReference type="Proteomes" id="UP000030377"/>
    </source>
</evidence>
<dbReference type="Proteomes" id="UP000030377">
    <property type="component" value="Unassembled WGS sequence"/>
</dbReference>
<dbReference type="AlphaFoldDB" id="A0A0A3XYU1"/>
<comment type="caution">
    <text evidence="1">The sequence shown here is derived from an EMBL/GenBank/DDBJ whole genome shotgun (WGS) entry which is preliminary data.</text>
</comment>
<protein>
    <submittedName>
        <fullName evidence="1">Uncharacterized protein</fullName>
    </submittedName>
</protein>
<reference evidence="1 2" key="1">
    <citation type="submission" date="2014-09" db="EMBL/GenBank/DDBJ databases">
        <title>Draft genome of Bradyrhizobium japonicum Is-34.</title>
        <authorList>
            <person name="Tsurumaru H."/>
            <person name="Yamakawa T."/>
            <person name="Hashimoto S."/>
            <person name="Okizaki K."/>
            <person name="Kanesaki Y."/>
            <person name="Yoshikawa H."/>
            <person name="Yajima S."/>
        </authorList>
    </citation>
    <scope>NUCLEOTIDE SEQUENCE [LARGE SCALE GENOMIC DNA]</scope>
    <source>
        <strain evidence="1 2">Is-34</strain>
    </source>
</reference>
<accession>A0A0A3XYU1</accession>
<organism evidence="1 2">
    <name type="scientific">Bradyrhizobium japonicum</name>
    <dbReference type="NCBI Taxonomy" id="375"/>
    <lineage>
        <taxon>Bacteria</taxon>
        <taxon>Pseudomonadati</taxon>
        <taxon>Pseudomonadota</taxon>
        <taxon>Alphaproteobacteria</taxon>
        <taxon>Hyphomicrobiales</taxon>
        <taxon>Nitrobacteraceae</taxon>
        <taxon>Bradyrhizobium</taxon>
    </lineage>
</organism>
<sequence>MQKRKHVKHTATFEERLAKEALLFRAAAEQESGTARELLLRRARQAETASRMNEWLTSPGLRPPA</sequence>
<proteinExistence type="predicted"/>
<gene>
    <name evidence="1" type="ORF">MA20_11680</name>
</gene>
<dbReference type="EMBL" id="JRPN01000010">
    <property type="protein sequence ID" value="KGT79535.1"/>
    <property type="molecule type" value="Genomic_DNA"/>
</dbReference>